<feature type="region of interest" description="Disordered" evidence="1">
    <location>
        <begin position="1"/>
        <end position="137"/>
    </location>
</feature>
<evidence type="ECO:0000313" key="3">
    <source>
        <dbReference type="Proteomes" id="UP001562425"/>
    </source>
</evidence>
<accession>A0ABD1DUS9</accession>
<dbReference type="AlphaFoldDB" id="A0ABD1DUS9"/>
<organism evidence="2 3">
    <name type="scientific">Culex pipiens pipiens</name>
    <name type="common">Northern house mosquito</name>
    <dbReference type="NCBI Taxonomy" id="38569"/>
    <lineage>
        <taxon>Eukaryota</taxon>
        <taxon>Metazoa</taxon>
        <taxon>Ecdysozoa</taxon>
        <taxon>Arthropoda</taxon>
        <taxon>Hexapoda</taxon>
        <taxon>Insecta</taxon>
        <taxon>Pterygota</taxon>
        <taxon>Neoptera</taxon>
        <taxon>Endopterygota</taxon>
        <taxon>Diptera</taxon>
        <taxon>Nematocera</taxon>
        <taxon>Culicoidea</taxon>
        <taxon>Culicidae</taxon>
        <taxon>Culicinae</taxon>
        <taxon>Culicini</taxon>
        <taxon>Culex</taxon>
        <taxon>Culex</taxon>
    </lineage>
</organism>
<gene>
    <name evidence="2" type="ORF">pipiens_001797</name>
</gene>
<feature type="compositionally biased region" description="Low complexity" evidence="1">
    <location>
        <begin position="37"/>
        <end position="51"/>
    </location>
</feature>
<feature type="compositionally biased region" description="Basic and acidic residues" evidence="1">
    <location>
        <begin position="82"/>
        <end position="96"/>
    </location>
</feature>
<dbReference type="EMBL" id="JBEHCU010001672">
    <property type="protein sequence ID" value="KAL1403382.1"/>
    <property type="molecule type" value="Genomic_DNA"/>
</dbReference>
<comment type="caution">
    <text evidence="2">The sequence shown here is derived from an EMBL/GenBank/DDBJ whole genome shotgun (WGS) entry which is preliminary data.</text>
</comment>
<protein>
    <submittedName>
        <fullName evidence="2">Uncharacterized protein</fullName>
    </submittedName>
</protein>
<reference evidence="2 3" key="1">
    <citation type="submission" date="2024-05" db="EMBL/GenBank/DDBJ databases">
        <title>Culex pipiens pipiens assembly and annotation.</title>
        <authorList>
            <person name="Alout H."/>
            <person name="Durand T."/>
        </authorList>
    </citation>
    <scope>NUCLEOTIDE SEQUENCE [LARGE SCALE GENOMIC DNA]</scope>
    <source>
        <strain evidence="2">HA-2024</strain>
        <tissue evidence="2">Whole body</tissue>
    </source>
</reference>
<evidence type="ECO:0000256" key="1">
    <source>
        <dbReference type="SAM" id="MobiDB-lite"/>
    </source>
</evidence>
<keyword evidence="3" id="KW-1185">Reference proteome</keyword>
<name>A0ABD1DUS9_CULPP</name>
<proteinExistence type="predicted"/>
<dbReference type="Proteomes" id="UP001562425">
    <property type="component" value="Unassembled WGS sequence"/>
</dbReference>
<feature type="compositionally biased region" description="Basic residues" evidence="1">
    <location>
        <begin position="128"/>
        <end position="137"/>
    </location>
</feature>
<evidence type="ECO:0000313" key="2">
    <source>
        <dbReference type="EMBL" id="KAL1403382.1"/>
    </source>
</evidence>
<sequence>MRFPPEKASVKGRPTCELVQGDQQEADVERKGTGCARPQSSGSTRRTSQQPPACADSTRPRLAHHHFVKSPESNTRPSVESARQKDPYSANDHFERSVTTSRKPTLNAREPAVPVHNHLDRRAGQVNNHRRALALRG</sequence>